<evidence type="ECO:0000259" key="9">
    <source>
        <dbReference type="Pfam" id="PF21500"/>
    </source>
</evidence>
<protein>
    <recommendedName>
        <fullName evidence="2">DNA polymerase III subunit delta'</fullName>
        <ecNumber evidence="1">2.7.7.7</ecNumber>
    </recommendedName>
</protein>
<feature type="domain" description="DNA polymerase III subunit delta' AAA+ ATPase lid" evidence="9">
    <location>
        <begin position="167"/>
        <end position="206"/>
    </location>
</feature>
<keyword evidence="6" id="KW-0239">DNA-directed DNA polymerase</keyword>
<feature type="domain" description="DNA polymerase III delta subunit C-terminal" evidence="8">
    <location>
        <begin position="208"/>
        <end position="321"/>
    </location>
</feature>
<dbReference type="PANTHER" id="PTHR11669:SF8">
    <property type="entry name" value="DNA POLYMERASE III SUBUNIT DELTA"/>
    <property type="match status" value="1"/>
</dbReference>
<name>A0A085GH97_9ENTR</name>
<evidence type="ECO:0000256" key="6">
    <source>
        <dbReference type="ARBA" id="ARBA00022932"/>
    </source>
</evidence>
<dbReference type="AlphaFoldDB" id="A0A085GH97"/>
<dbReference type="SUPFAM" id="SSF52540">
    <property type="entry name" value="P-loop containing nucleoside triphosphate hydrolases"/>
    <property type="match status" value="1"/>
</dbReference>
<dbReference type="GO" id="GO:0006261">
    <property type="term" value="P:DNA-templated DNA replication"/>
    <property type="evidence" value="ECO:0007669"/>
    <property type="project" value="TreeGrafter"/>
</dbReference>
<evidence type="ECO:0000256" key="1">
    <source>
        <dbReference type="ARBA" id="ARBA00012417"/>
    </source>
</evidence>
<comment type="caution">
    <text evidence="10">The sequence shown here is derived from an EMBL/GenBank/DDBJ whole genome shotgun (WGS) entry which is preliminary data.</text>
</comment>
<comment type="catalytic activity">
    <reaction evidence="7">
        <text>DNA(n) + a 2'-deoxyribonucleoside 5'-triphosphate = DNA(n+1) + diphosphate</text>
        <dbReference type="Rhea" id="RHEA:22508"/>
        <dbReference type="Rhea" id="RHEA-COMP:17339"/>
        <dbReference type="Rhea" id="RHEA-COMP:17340"/>
        <dbReference type="ChEBI" id="CHEBI:33019"/>
        <dbReference type="ChEBI" id="CHEBI:61560"/>
        <dbReference type="ChEBI" id="CHEBI:173112"/>
        <dbReference type="EC" id="2.7.7.7"/>
    </reaction>
</comment>
<dbReference type="EC" id="2.7.7.7" evidence="1"/>
<dbReference type="FunFam" id="3.40.50.300:FF:000890">
    <property type="entry name" value="DNA polymerase III subunit delta"/>
    <property type="match status" value="1"/>
</dbReference>
<dbReference type="InterPro" id="IPR008921">
    <property type="entry name" value="DNA_pol3_clamp-load_cplx_C"/>
</dbReference>
<dbReference type="InterPro" id="IPR050238">
    <property type="entry name" value="DNA_Rep/Repair_Clamp_Loader"/>
</dbReference>
<organism evidence="10 11">
    <name type="scientific">Buttiauxella agrestis ATCC 33320</name>
    <dbReference type="NCBI Taxonomy" id="1006004"/>
    <lineage>
        <taxon>Bacteria</taxon>
        <taxon>Pseudomonadati</taxon>
        <taxon>Pseudomonadota</taxon>
        <taxon>Gammaproteobacteria</taxon>
        <taxon>Enterobacterales</taxon>
        <taxon>Enterobacteriaceae</taxon>
        <taxon>Buttiauxella</taxon>
    </lineage>
</organism>
<evidence type="ECO:0000259" key="8">
    <source>
        <dbReference type="Pfam" id="PF09115"/>
    </source>
</evidence>
<reference evidence="10 11" key="1">
    <citation type="submission" date="2014-05" db="EMBL/GenBank/DDBJ databases">
        <title>ATOL: Assembling a taxonomically balanced genome-scale reconstruction of the evolutionary history of the Enterobacteriaceae.</title>
        <authorList>
            <person name="Plunkett G.III."/>
            <person name="Neeno-Eckwall E.C."/>
            <person name="Glasner J.D."/>
            <person name="Perna N.T."/>
        </authorList>
    </citation>
    <scope>NUCLEOTIDE SEQUENCE [LARGE SCALE GENOMIC DNA]</scope>
    <source>
        <strain evidence="10 11">ATCC 33320</strain>
    </source>
</reference>
<evidence type="ECO:0000313" key="10">
    <source>
        <dbReference type="EMBL" id="KFC83092.1"/>
    </source>
</evidence>
<evidence type="ECO:0000313" key="11">
    <source>
        <dbReference type="Proteomes" id="UP000028653"/>
    </source>
</evidence>
<dbReference type="Proteomes" id="UP000028653">
    <property type="component" value="Unassembled WGS sequence"/>
</dbReference>
<dbReference type="Pfam" id="PF09115">
    <property type="entry name" value="DNApol3-delta_C"/>
    <property type="match status" value="1"/>
</dbReference>
<dbReference type="InterPro" id="IPR027417">
    <property type="entry name" value="P-loop_NTPase"/>
</dbReference>
<dbReference type="OrthoDB" id="9811073at2"/>
<dbReference type="STRING" id="1006004.GBAG_1468"/>
<evidence type="ECO:0000256" key="3">
    <source>
        <dbReference type="ARBA" id="ARBA00022679"/>
    </source>
</evidence>
<keyword evidence="11" id="KW-1185">Reference proteome</keyword>
<dbReference type="GO" id="GO:0003677">
    <property type="term" value="F:DNA binding"/>
    <property type="evidence" value="ECO:0007669"/>
    <property type="project" value="InterPro"/>
</dbReference>
<dbReference type="Gene3D" id="3.40.50.300">
    <property type="entry name" value="P-loop containing nucleotide triphosphate hydrolases"/>
    <property type="match status" value="1"/>
</dbReference>
<dbReference type="NCBIfam" id="NF005941">
    <property type="entry name" value="PRK07993.1"/>
    <property type="match status" value="1"/>
</dbReference>
<dbReference type="InterPro" id="IPR004622">
    <property type="entry name" value="DNA_pol_HolB"/>
</dbReference>
<evidence type="ECO:0000256" key="4">
    <source>
        <dbReference type="ARBA" id="ARBA00022695"/>
    </source>
</evidence>
<dbReference type="eggNOG" id="COG0470">
    <property type="taxonomic scope" value="Bacteria"/>
</dbReference>
<dbReference type="Pfam" id="PF21500">
    <property type="entry name" value="HolB_lid"/>
    <property type="match status" value="1"/>
</dbReference>
<dbReference type="SUPFAM" id="SSF48019">
    <property type="entry name" value="post-AAA+ oligomerization domain-like"/>
    <property type="match status" value="1"/>
</dbReference>
<dbReference type="NCBIfam" id="TIGR00678">
    <property type="entry name" value="holB"/>
    <property type="match status" value="1"/>
</dbReference>
<dbReference type="GO" id="GO:0003887">
    <property type="term" value="F:DNA-directed DNA polymerase activity"/>
    <property type="evidence" value="ECO:0007669"/>
    <property type="project" value="UniProtKB-KW"/>
</dbReference>
<evidence type="ECO:0000256" key="7">
    <source>
        <dbReference type="ARBA" id="ARBA00049244"/>
    </source>
</evidence>
<dbReference type="InterPro" id="IPR015199">
    <property type="entry name" value="DNA_pol_III_delta_C"/>
</dbReference>
<keyword evidence="5" id="KW-0235">DNA replication</keyword>
<keyword evidence="4 10" id="KW-0548">Nucleotidyltransferase</keyword>
<dbReference type="GO" id="GO:0008408">
    <property type="term" value="F:3'-5' exonuclease activity"/>
    <property type="evidence" value="ECO:0007669"/>
    <property type="project" value="InterPro"/>
</dbReference>
<dbReference type="RefSeq" id="WP_034494550.1">
    <property type="nucleotide sequence ID" value="NZ_JMPI01000022.1"/>
</dbReference>
<gene>
    <name evidence="10" type="primary">holB</name>
    <name evidence="10" type="ORF">GBAG_1468</name>
</gene>
<sequence length="335" mass="37211">MKWYPWLRAPFEQILSQYQSGRGHHALLLHSLSGMGDDALIYALTRWIMCQTPQGNKSCGQCRSCQLMQAGTHPDSYVIAPEKGKSSLGIDAIREMTEKLYSHAQQGGAKVVWLEDAGLLTEAAANALLKTLEEPPAKTWFFLGCREPARLPATLRSRCLYWYLTPPDETFALAWLAREITLDSAQLRAALRLNSGAPAGALALLQPESWKHRQALCDKLSECCATKNMLALLPALNSDDAAVRLHWLSSLLVDALKWQQGATAWLTNDDQQALVANLANSATPAMLQAILHNWFNCRESLLSVVGVNRELLLTEQLLTWERIMQPGAVLPTFHL</sequence>
<dbReference type="PANTHER" id="PTHR11669">
    <property type="entry name" value="REPLICATION FACTOR C / DNA POLYMERASE III GAMMA-TAU SUBUNIT"/>
    <property type="match status" value="1"/>
</dbReference>
<proteinExistence type="predicted"/>
<evidence type="ECO:0000256" key="2">
    <source>
        <dbReference type="ARBA" id="ARBA00014363"/>
    </source>
</evidence>
<accession>A0A085GH97</accession>
<dbReference type="Gene3D" id="1.20.272.10">
    <property type="match status" value="1"/>
</dbReference>
<dbReference type="GO" id="GO:0009360">
    <property type="term" value="C:DNA polymerase III complex"/>
    <property type="evidence" value="ECO:0007669"/>
    <property type="project" value="InterPro"/>
</dbReference>
<dbReference type="EMBL" id="JMPI01000022">
    <property type="protein sequence ID" value="KFC83092.1"/>
    <property type="molecule type" value="Genomic_DNA"/>
</dbReference>
<evidence type="ECO:0000256" key="5">
    <source>
        <dbReference type="ARBA" id="ARBA00022705"/>
    </source>
</evidence>
<dbReference type="InterPro" id="IPR048731">
    <property type="entry name" value="HolB_lid-gammaproteobact"/>
</dbReference>
<dbReference type="Gene3D" id="1.10.8.10">
    <property type="entry name" value="DNA helicase RuvA subunit, C-terminal domain"/>
    <property type="match status" value="1"/>
</dbReference>
<dbReference type="Pfam" id="PF13177">
    <property type="entry name" value="DNA_pol3_delta2"/>
    <property type="match status" value="1"/>
</dbReference>
<keyword evidence="3 10" id="KW-0808">Transferase</keyword>